<reference evidence="2" key="1">
    <citation type="journal article" date="2014" name="Int. J. Syst. Evol. Microbiol.">
        <title>Complete genome sequence of Corynebacterium casei LMG S-19264T (=DSM 44701T), isolated from a smear-ripened cheese.</title>
        <authorList>
            <consortium name="US DOE Joint Genome Institute (JGI-PGF)"/>
            <person name="Walter F."/>
            <person name="Albersmeier A."/>
            <person name="Kalinowski J."/>
            <person name="Ruckert C."/>
        </authorList>
    </citation>
    <scope>NUCLEOTIDE SEQUENCE</scope>
    <source>
        <strain evidence="2">CGMCC 1.15322</strain>
    </source>
</reference>
<dbReference type="RefSeq" id="WP_188710005.1">
    <property type="nucleotide sequence ID" value="NZ_BMIG01000019.1"/>
</dbReference>
<evidence type="ECO:0000313" key="2">
    <source>
        <dbReference type="EMBL" id="GGB12808.1"/>
    </source>
</evidence>
<comment type="caution">
    <text evidence="2">The sequence shown here is derived from an EMBL/GenBank/DDBJ whole genome shotgun (WGS) entry which is preliminary data.</text>
</comment>
<dbReference type="Proteomes" id="UP000620596">
    <property type="component" value="Unassembled WGS sequence"/>
</dbReference>
<dbReference type="EMBL" id="BMIG01000019">
    <property type="protein sequence ID" value="GGB12808.1"/>
    <property type="molecule type" value="Genomic_DNA"/>
</dbReference>
<sequence>MKTNTEKESGDVPPDDSKQSAAFLRTAAELVGDGVDGSEFMRAMGFVQGATGTLTPKKDAGTMKVSSKKSGSDR</sequence>
<proteinExistence type="predicted"/>
<keyword evidence="3" id="KW-1185">Reference proteome</keyword>
<organism evidence="2 3">
    <name type="scientific">Polaromonas eurypsychrophila</name>
    <dbReference type="NCBI Taxonomy" id="1614635"/>
    <lineage>
        <taxon>Bacteria</taxon>
        <taxon>Pseudomonadati</taxon>
        <taxon>Pseudomonadota</taxon>
        <taxon>Betaproteobacteria</taxon>
        <taxon>Burkholderiales</taxon>
        <taxon>Comamonadaceae</taxon>
        <taxon>Polaromonas</taxon>
    </lineage>
</organism>
<evidence type="ECO:0000256" key="1">
    <source>
        <dbReference type="SAM" id="MobiDB-lite"/>
    </source>
</evidence>
<name>A0A916WMU0_9BURK</name>
<reference evidence="2" key="2">
    <citation type="submission" date="2020-09" db="EMBL/GenBank/DDBJ databases">
        <authorList>
            <person name="Sun Q."/>
            <person name="Zhou Y."/>
        </authorList>
    </citation>
    <scope>NUCLEOTIDE SEQUENCE</scope>
    <source>
        <strain evidence="2">CGMCC 1.15322</strain>
    </source>
</reference>
<accession>A0A916WMU0</accession>
<gene>
    <name evidence="2" type="ORF">GCM10011496_37130</name>
</gene>
<protein>
    <submittedName>
        <fullName evidence="2">Uncharacterized protein</fullName>
    </submittedName>
</protein>
<feature type="compositionally biased region" description="Polar residues" evidence="1">
    <location>
        <begin position="64"/>
        <end position="74"/>
    </location>
</feature>
<dbReference type="AlphaFoldDB" id="A0A916WMU0"/>
<evidence type="ECO:0000313" key="3">
    <source>
        <dbReference type="Proteomes" id="UP000620596"/>
    </source>
</evidence>
<feature type="region of interest" description="Disordered" evidence="1">
    <location>
        <begin position="51"/>
        <end position="74"/>
    </location>
</feature>